<proteinExistence type="predicted"/>
<sequence length="83" mass="8894">MGLFSRRQSLTSNVTVGLTPLGKTKAEKFEAEGPKFDVLTVLSEQGPSTVSDISQQTGMPSNKVEAIVRTLIHSSLATTMRAD</sequence>
<organism evidence="2">
    <name type="scientific">marine sediment metagenome</name>
    <dbReference type="NCBI Taxonomy" id="412755"/>
    <lineage>
        <taxon>unclassified sequences</taxon>
        <taxon>metagenomes</taxon>
        <taxon>ecological metagenomes</taxon>
    </lineage>
</organism>
<dbReference type="InterPro" id="IPR005471">
    <property type="entry name" value="Tscrpt_reg_IclR_N"/>
</dbReference>
<protein>
    <recommendedName>
        <fullName evidence="1">HTH iclR-type domain-containing protein</fullName>
    </recommendedName>
</protein>
<dbReference type="Pfam" id="PF09339">
    <property type="entry name" value="HTH_IclR"/>
    <property type="match status" value="1"/>
</dbReference>
<dbReference type="GO" id="GO:0003677">
    <property type="term" value="F:DNA binding"/>
    <property type="evidence" value="ECO:0007669"/>
    <property type="project" value="InterPro"/>
</dbReference>
<dbReference type="GO" id="GO:0006355">
    <property type="term" value="P:regulation of DNA-templated transcription"/>
    <property type="evidence" value="ECO:0007669"/>
    <property type="project" value="InterPro"/>
</dbReference>
<dbReference type="InterPro" id="IPR036390">
    <property type="entry name" value="WH_DNA-bd_sf"/>
</dbReference>
<dbReference type="SUPFAM" id="SSF46785">
    <property type="entry name" value="Winged helix' DNA-binding domain"/>
    <property type="match status" value="1"/>
</dbReference>
<reference evidence="2" key="1">
    <citation type="journal article" date="2015" name="Nature">
        <title>Complex archaea that bridge the gap between prokaryotes and eukaryotes.</title>
        <authorList>
            <person name="Spang A."/>
            <person name="Saw J.H."/>
            <person name="Jorgensen S.L."/>
            <person name="Zaremba-Niedzwiedzka K."/>
            <person name="Martijn J."/>
            <person name="Lind A.E."/>
            <person name="van Eijk R."/>
            <person name="Schleper C."/>
            <person name="Guy L."/>
            <person name="Ettema T.J."/>
        </authorList>
    </citation>
    <scope>NUCLEOTIDE SEQUENCE</scope>
</reference>
<evidence type="ECO:0000259" key="1">
    <source>
        <dbReference type="Pfam" id="PF09339"/>
    </source>
</evidence>
<comment type="caution">
    <text evidence="2">The sequence shown here is derived from an EMBL/GenBank/DDBJ whole genome shotgun (WGS) entry which is preliminary data.</text>
</comment>
<gene>
    <name evidence="2" type="ORF">LCGC14_0721220</name>
</gene>
<accession>A0A0F9QXD1</accession>
<dbReference type="InterPro" id="IPR036388">
    <property type="entry name" value="WH-like_DNA-bd_sf"/>
</dbReference>
<evidence type="ECO:0000313" key="2">
    <source>
        <dbReference type="EMBL" id="KKN41647.1"/>
    </source>
</evidence>
<name>A0A0F9QXD1_9ZZZZ</name>
<dbReference type="Gene3D" id="1.10.10.10">
    <property type="entry name" value="Winged helix-like DNA-binding domain superfamily/Winged helix DNA-binding domain"/>
    <property type="match status" value="1"/>
</dbReference>
<dbReference type="AlphaFoldDB" id="A0A0F9QXD1"/>
<feature type="domain" description="HTH iclR-type" evidence="1">
    <location>
        <begin position="36"/>
        <end position="76"/>
    </location>
</feature>
<dbReference type="EMBL" id="LAZR01001635">
    <property type="protein sequence ID" value="KKN41647.1"/>
    <property type="molecule type" value="Genomic_DNA"/>
</dbReference>